<dbReference type="EMBL" id="FLUV01000295">
    <property type="protein sequence ID" value="SBW18600.1"/>
    <property type="molecule type" value="Genomic_DNA"/>
</dbReference>
<dbReference type="AlphaFoldDB" id="A0A1C3NU83"/>
<sequence>MKGALGDGRGARARRRQTTLPHQPILTRQKHSSLVDTAWVTDQPGTRLGAVTLADVTRPGVLAAIAEFDRVGRDEFLRVTGFRRARDYYLEFDGRLYDSKAIVGYAHGAATGTPLRPEDFSGGDKTVATRLRALDFTIRQFRRFDWTRDEIVLACALVEGNDWRTVAQEDPRAIELSRLLQTQAIHPLEGRAPTFRNPAGVERKTSDIVSRLPNYAGTPTNGNRLDGEVLREFLDHPEETRALAAAIKAALADGETASAEVPDPDLTDLSVEEGGVLLRTHLRRERSPRLRRDKLADAKRRGQAIACEACGFDFFRVYGPRGLDYIECHHRLPLHVGGKTHTRLKDLALICSNCHRMIHRKAPWLTVEELRILVNR</sequence>
<evidence type="ECO:0000313" key="5">
    <source>
        <dbReference type="Proteomes" id="UP000199013"/>
    </source>
</evidence>
<dbReference type="InterPro" id="IPR002711">
    <property type="entry name" value="HNH"/>
</dbReference>
<dbReference type="InterPro" id="IPR058807">
    <property type="entry name" value="ScoMcrA_N"/>
</dbReference>
<dbReference type="GO" id="GO:0004519">
    <property type="term" value="F:endonuclease activity"/>
    <property type="evidence" value="ECO:0007669"/>
    <property type="project" value="UniProtKB-KW"/>
</dbReference>
<feature type="region of interest" description="Disordered" evidence="1">
    <location>
        <begin position="1"/>
        <end position="23"/>
    </location>
</feature>
<evidence type="ECO:0000256" key="1">
    <source>
        <dbReference type="SAM" id="MobiDB-lite"/>
    </source>
</evidence>
<accession>A0A1C3NU83</accession>
<feature type="domain" description="ScoMcrA-like N-terminal head" evidence="3">
    <location>
        <begin position="55"/>
        <end position="139"/>
    </location>
</feature>
<dbReference type="GO" id="GO:0008270">
    <property type="term" value="F:zinc ion binding"/>
    <property type="evidence" value="ECO:0007669"/>
    <property type="project" value="InterPro"/>
</dbReference>
<dbReference type="Gene3D" id="1.10.30.50">
    <property type="match status" value="1"/>
</dbReference>
<reference evidence="5" key="1">
    <citation type="submission" date="2016-02" db="EMBL/GenBank/DDBJ databases">
        <authorList>
            <person name="Wibberg D."/>
        </authorList>
    </citation>
    <scope>NUCLEOTIDE SEQUENCE [LARGE SCALE GENOMIC DNA]</scope>
</reference>
<protein>
    <submittedName>
        <fullName evidence="4">HNH endonuclease</fullName>
    </submittedName>
</protein>
<gene>
    <name evidence="4" type="ORF">FDG2_0734</name>
</gene>
<proteinExistence type="predicted"/>
<keyword evidence="4" id="KW-0255">Endonuclease</keyword>
<dbReference type="Pfam" id="PF26345">
    <property type="entry name" value="ScoMcrA_N"/>
    <property type="match status" value="1"/>
</dbReference>
<dbReference type="Proteomes" id="UP000199013">
    <property type="component" value="Unassembled WGS sequence"/>
</dbReference>
<dbReference type="Pfam" id="PF01844">
    <property type="entry name" value="HNH"/>
    <property type="match status" value="1"/>
</dbReference>
<evidence type="ECO:0000259" key="2">
    <source>
        <dbReference type="Pfam" id="PF01844"/>
    </source>
</evidence>
<keyword evidence="4" id="KW-0378">Hydrolase</keyword>
<organism evidence="4 5">
    <name type="scientific">Candidatus Protofrankia californiensis</name>
    <dbReference type="NCBI Taxonomy" id="1839754"/>
    <lineage>
        <taxon>Bacteria</taxon>
        <taxon>Bacillati</taxon>
        <taxon>Actinomycetota</taxon>
        <taxon>Actinomycetes</taxon>
        <taxon>Frankiales</taxon>
        <taxon>Frankiaceae</taxon>
        <taxon>Protofrankia</taxon>
    </lineage>
</organism>
<evidence type="ECO:0000313" key="4">
    <source>
        <dbReference type="EMBL" id="SBW18600.1"/>
    </source>
</evidence>
<evidence type="ECO:0000259" key="3">
    <source>
        <dbReference type="Pfam" id="PF26345"/>
    </source>
</evidence>
<name>A0A1C3NU83_9ACTN</name>
<keyword evidence="5" id="KW-1185">Reference proteome</keyword>
<feature type="domain" description="HNH" evidence="2">
    <location>
        <begin position="307"/>
        <end position="360"/>
    </location>
</feature>
<keyword evidence="4" id="KW-0540">Nuclease</keyword>
<dbReference type="GO" id="GO:0003676">
    <property type="term" value="F:nucleic acid binding"/>
    <property type="evidence" value="ECO:0007669"/>
    <property type="project" value="InterPro"/>
</dbReference>